<feature type="compositionally biased region" description="Low complexity" evidence="1">
    <location>
        <begin position="495"/>
        <end position="506"/>
    </location>
</feature>
<accession>A0A1R3KV26</accession>
<evidence type="ECO:0000313" key="2">
    <source>
        <dbReference type="EMBL" id="OMP10925.1"/>
    </source>
</evidence>
<evidence type="ECO:0000313" key="3">
    <source>
        <dbReference type="Proteomes" id="UP000187203"/>
    </source>
</evidence>
<feature type="region of interest" description="Disordered" evidence="1">
    <location>
        <begin position="571"/>
        <end position="616"/>
    </location>
</feature>
<feature type="region of interest" description="Disordered" evidence="1">
    <location>
        <begin position="493"/>
        <end position="519"/>
    </location>
</feature>
<protein>
    <submittedName>
        <fullName evidence="2">Uncharacterized protein</fullName>
    </submittedName>
</protein>
<dbReference type="EMBL" id="AWUE01011126">
    <property type="protein sequence ID" value="OMP10925.1"/>
    <property type="molecule type" value="Genomic_DNA"/>
</dbReference>
<evidence type="ECO:0000256" key="1">
    <source>
        <dbReference type="SAM" id="MobiDB-lite"/>
    </source>
</evidence>
<proteinExistence type="predicted"/>
<keyword evidence="3" id="KW-1185">Reference proteome</keyword>
<name>A0A1R3KV26_9ROSI</name>
<comment type="caution">
    <text evidence="2">The sequence shown here is derived from an EMBL/GenBank/DDBJ whole genome shotgun (WGS) entry which is preliminary data.</text>
</comment>
<dbReference type="AlphaFoldDB" id="A0A1R3KV26"/>
<reference evidence="3" key="1">
    <citation type="submission" date="2013-09" db="EMBL/GenBank/DDBJ databases">
        <title>Corchorus olitorius genome sequencing.</title>
        <authorList>
            <person name="Alam M."/>
            <person name="Haque M.S."/>
            <person name="Islam M.S."/>
            <person name="Emdad E.M."/>
            <person name="Islam M.M."/>
            <person name="Ahmed B."/>
            <person name="Halim A."/>
            <person name="Hossen Q.M.M."/>
            <person name="Hossain M.Z."/>
            <person name="Ahmed R."/>
            <person name="Khan M.M."/>
            <person name="Islam R."/>
            <person name="Rashid M.M."/>
            <person name="Khan S.A."/>
            <person name="Rahman M.S."/>
            <person name="Alam M."/>
            <person name="Yahiya A.S."/>
            <person name="Khan M.S."/>
            <person name="Azam M.S."/>
            <person name="Haque T."/>
            <person name="Lashkar M.Z.H."/>
            <person name="Akhand A.I."/>
            <person name="Morshed G."/>
            <person name="Roy S."/>
            <person name="Uddin K.S."/>
            <person name="Rabeya T."/>
            <person name="Hossain A.S."/>
            <person name="Chowdhury A."/>
            <person name="Snigdha A.R."/>
            <person name="Mortoza M.S."/>
            <person name="Matin S.A."/>
            <person name="Hoque S.M.E."/>
            <person name="Islam M.K."/>
            <person name="Roy D.K."/>
            <person name="Haider R."/>
            <person name="Moosa M.M."/>
            <person name="Elias S.M."/>
            <person name="Hasan A.M."/>
            <person name="Jahan S."/>
            <person name="Shafiuddin M."/>
            <person name="Mahmood N."/>
            <person name="Shommy N.S."/>
        </authorList>
    </citation>
    <scope>NUCLEOTIDE SEQUENCE [LARGE SCALE GENOMIC DNA]</scope>
    <source>
        <strain evidence="3">cv. O-4</strain>
    </source>
</reference>
<sequence>MKWMGTATCGLYIVKEKELSKADRSTPALPPVSDSTTAINALDSTLLMDLPCLSSCITGVSVHFVRLRLADENYAQSFLRSLSHLSGKRESALCSGRSGVLIPLHLFLSSSIFRAFTLDCILGKEKSSELPYLTDVLLSASATYSVEVENYSYQQFLLKNENQWIGKILGRESNPSTAITTVKLTQVLLGSDFATGLEEVGVLFFIPIRPTLIHLPLFKGIRLPGLAQLVRQQKKGEIPYDEKLTFSREMEIGSELTNCLLSGGFFTPFSLSGLMVLGNEMRIMSEIRSLPYQMHKEFLLPDSSESLSSGSSLTELLAIATKLRSLLLTLLHFLSQLLLRDDFYVDSAKPNPKMEFSIDSIEERPPIPHPKTGNRIPITPVHILLEQMHKRKERTKGSGITNKWFPTPLAAKPAYEFIVDFFLFYLGKSGKSVWPARKRQSSLFPLVFSSGKNQYVMRGRKGLTMNIRCSLCQDLDDQDRYLPARPLYLRPSEKGGVSSVSSSLVGRPPTERQNSALGGGLGNIMEDVGKIDMLGALTIQTWMLSGDPRTCKELGQLFNQMILSMFPISSREASQPEMKKESSQGSSRRVSWDNYLPTETGKVKESKGKFPSRTNNSIPELRDFGYYPESDKGIDLSPALMNVESQALHH</sequence>
<organism evidence="2 3">
    <name type="scientific">Corchorus olitorius</name>
    <dbReference type="NCBI Taxonomy" id="93759"/>
    <lineage>
        <taxon>Eukaryota</taxon>
        <taxon>Viridiplantae</taxon>
        <taxon>Streptophyta</taxon>
        <taxon>Embryophyta</taxon>
        <taxon>Tracheophyta</taxon>
        <taxon>Spermatophyta</taxon>
        <taxon>Magnoliopsida</taxon>
        <taxon>eudicotyledons</taxon>
        <taxon>Gunneridae</taxon>
        <taxon>Pentapetalae</taxon>
        <taxon>rosids</taxon>
        <taxon>malvids</taxon>
        <taxon>Malvales</taxon>
        <taxon>Malvaceae</taxon>
        <taxon>Grewioideae</taxon>
        <taxon>Apeibeae</taxon>
        <taxon>Corchorus</taxon>
    </lineage>
</organism>
<dbReference type="Proteomes" id="UP000187203">
    <property type="component" value="Unassembled WGS sequence"/>
</dbReference>
<gene>
    <name evidence="2" type="ORF">COLO4_04163</name>
</gene>